<organism evidence="2 3">
    <name type="scientific">Knufia obscura</name>
    <dbReference type="NCBI Taxonomy" id="1635080"/>
    <lineage>
        <taxon>Eukaryota</taxon>
        <taxon>Fungi</taxon>
        <taxon>Dikarya</taxon>
        <taxon>Ascomycota</taxon>
        <taxon>Pezizomycotina</taxon>
        <taxon>Eurotiomycetes</taxon>
        <taxon>Chaetothyriomycetidae</taxon>
        <taxon>Chaetothyriales</taxon>
        <taxon>Trichomeriaceae</taxon>
        <taxon>Knufia</taxon>
    </lineage>
</organism>
<sequence length="349" mass="39411">MDISSPSLSSAISIGTAEMRPLSPHKPVVKDIAGSAIASRSAAELLEAHRLPSPDLPDPWPVSPMSQDTMHHLRRPHQTTEKRRSIIDPATVRLSFVGSVTDLSQPLAMPLEQGFQKLYRLYEQNSPASPPLPHKVQITDIPLNTIADSLETHIQEQNDALQDCAENIEKLNLTNDRTKKDLVSLEFQYCLARQEANMRSMTADDTKLRLEWMRDEIARVNAEKEQAIQESLDQKKENGRLRKEVVDMLDTMQENQRLKQINLIQEQRQRGLQQELAEVKRKLDEAEFGLRTVPSPIQKLFAKMLVPARGVAAEQEKVLIPGTALEVRMNEKEDAVPPADVPLPGQQYY</sequence>
<accession>A0ABR0RIE0</accession>
<keyword evidence="1" id="KW-0175">Coiled coil</keyword>
<dbReference type="GeneID" id="90001266"/>
<reference evidence="2 3" key="1">
    <citation type="journal article" date="2023" name="Res Sq">
        <title>Genomic and morphological characterization of Knufia obscura isolated from the Mars 2020 spacecraft assembly facility.</title>
        <authorList>
            <person name="Chander A.M."/>
            <person name="Teixeira M.M."/>
            <person name="Singh N.K."/>
            <person name="Williams M.P."/>
            <person name="Parker C.W."/>
            <person name="Leo P."/>
            <person name="Stajich J.E."/>
            <person name="Torok T."/>
            <person name="Tighe S."/>
            <person name="Mason C.E."/>
            <person name="Venkateswaran K."/>
        </authorList>
    </citation>
    <scope>NUCLEOTIDE SEQUENCE [LARGE SCALE GENOMIC DNA]</scope>
    <source>
        <strain evidence="2 3">CCFEE 5817</strain>
    </source>
</reference>
<evidence type="ECO:0000313" key="2">
    <source>
        <dbReference type="EMBL" id="KAK5940397.1"/>
    </source>
</evidence>
<feature type="coiled-coil region" evidence="1">
    <location>
        <begin position="147"/>
        <end position="237"/>
    </location>
</feature>
<dbReference type="RefSeq" id="XP_064728487.1">
    <property type="nucleotide sequence ID" value="XM_064876223.1"/>
</dbReference>
<evidence type="ECO:0000256" key="1">
    <source>
        <dbReference type="SAM" id="Coils"/>
    </source>
</evidence>
<protein>
    <submittedName>
        <fullName evidence="2">Uncharacterized protein</fullName>
    </submittedName>
</protein>
<name>A0ABR0RIE0_9EURO</name>
<dbReference type="Proteomes" id="UP001334248">
    <property type="component" value="Unassembled WGS sequence"/>
</dbReference>
<evidence type="ECO:0000313" key="3">
    <source>
        <dbReference type="Proteomes" id="UP001334248"/>
    </source>
</evidence>
<keyword evidence="3" id="KW-1185">Reference proteome</keyword>
<gene>
    <name evidence="2" type="ORF">PMZ80_007817</name>
</gene>
<dbReference type="EMBL" id="JAVHJV010000009">
    <property type="protein sequence ID" value="KAK5940397.1"/>
    <property type="molecule type" value="Genomic_DNA"/>
</dbReference>
<proteinExistence type="predicted"/>
<comment type="caution">
    <text evidence="2">The sequence shown here is derived from an EMBL/GenBank/DDBJ whole genome shotgun (WGS) entry which is preliminary data.</text>
</comment>